<dbReference type="EMBL" id="UARS01000011">
    <property type="protein sequence ID" value="SPW56734.1"/>
    <property type="molecule type" value="Genomic_DNA"/>
</dbReference>
<protein>
    <submittedName>
        <fullName evidence="2">IS150 conserved protein InsB</fullName>
    </submittedName>
</protein>
<accession>A0A2X1KPH3</accession>
<dbReference type="InterPro" id="IPR012337">
    <property type="entry name" value="RNaseH-like_sf"/>
</dbReference>
<sequence length="67" mass="8117">MNMVENMLDQAFKKLNPHEHPVLHSDQGWQYRMRRYQNILKEHGINKACPEKAIVWIMLWWSVSLEP</sequence>
<name>A0A2X1KPH3_ECOLX</name>
<dbReference type="InterPro" id="IPR001584">
    <property type="entry name" value="Integrase_cat-core"/>
</dbReference>
<organism evidence="2 3">
    <name type="scientific">Escherichia coli</name>
    <dbReference type="NCBI Taxonomy" id="562"/>
    <lineage>
        <taxon>Bacteria</taxon>
        <taxon>Pseudomonadati</taxon>
        <taxon>Pseudomonadota</taxon>
        <taxon>Gammaproteobacteria</taxon>
        <taxon>Enterobacterales</taxon>
        <taxon>Enterobacteriaceae</taxon>
        <taxon>Escherichia</taxon>
    </lineage>
</organism>
<dbReference type="GO" id="GO:0015074">
    <property type="term" value="P:DNA integration"/>
    <property type="evidence" value="ECO:0007669"/>
    <property type="project" value="InterPro"/>
</dbReference>
<reference evidence="2 3" key="1">
    <citation type="submission" date="2018-06" db="EMBL/GenBank/DDBJ databases">
        <authorList>
            <consortium name="Pathogen Informatics"/>
            <person name="Doyle S."/>
        </authorList>
    </citation>
    <scope>NUCLEOTIDE SEQUENCE [LARGE SCALE GENOMIC DNA]</scope>
    <source>
        <strain evidence="2 3">NCTC11126</strain>
    </source>
</reference>
<evidence type="ECO:0000259" key="1">
    <source>
        <dbReference type="Pfam" id="PF00665"/>
    </source>
</evidence>
<dbReference type="AlphaFoldDB" id="A0A2X1KPH3"/>
<feature type="domain" description="Integrase catalytic" evidence="1">
    <location>
        <begin position="3"/>
        <end position="46"/>
    </location>
</feature>
<evidence type="ECO:0000313" key="3">
    <source>
        <dbReference type="Proteomes" id="UP000250561"/>
    </source>
</evidence>
<gene>
    <name evidence="2" type="primary">insK-2_3</name>
    <name evidence="2" type="ORF">NCTC11126_05382</name>
</gene>
<evidence type="ECO:0000313" key="2">
    <source>
        <dbReference type="EMBL" id="SPW56734.1"/>
    </source>
</evidence>
<proteinExistence type="predicted"/>
<dbReference type="SUPFAM" id="SSF53098">
    <property type="entry name" value="Ribonuclease H-like"/>
    <property type="match status" value="1"/>
</dbReference>
<dbReference type="Proteomes" id="UP000250561">
    <property type="component" value="Unassembled WGS sequence"/>
</dbReference>
<dbReference type="Pfam" id="PF00665">
    <property type="entry name" value="rve"/>
    <property type="match status" value="1"/>
</dbReference>